<dbReference type="EC" id="2.7.2.7" evidence="6"/>
<dbReference type="Proteomes" id="UP000268469">
    <property type="component" value="Unassembled WGS sequence"/>
</dbReference>
<dbReference type="Gene3D" id="3.30.420.40">
    <property type="match status" value="2"/>
</dbReference>
<dbReference type="InterPro" id="IPR011245">
    <property type="entry name" value="Butyrate_kin"/>
</dbReference>
<keyword evidence="1 6" id="KW-0963">Cytoplasm</keyword>
<proteinExistence type="inferred from homology"/>
<dbReference type="GO" id="GO:0006083">
    <property type="term" value="P:acetate metabolic process"/>
    <property type="evidence" value="ECO:0007669"/>
    <property type="project" value="TreeGrafter"/>
</dbReference>
<evidence type="ECO:0000256" key="1">
    <source>
        <dbReference type="ARBA" id="ARBA00022490"/>
    </source>
</evidence>
<dbReference type="NCBIfam" id="NF002834">
    <property type="entry name" value="PRK03011.1-5"/>
    <property type="match status" value="1"/>
</dbReference>
<evidence type="ECO:0000256" key="4">
    <source>
        <dbReference type="ARBA" id="ARBA00022777"/>
    </source>
</evidence>
<name>A0A660SL06_UNCW3</name>
<evidence type="ECO:0000256" key="2">
    <source>
        <dbReference type="ARBA" id="ARBA00022679"/>
    </source>
</evidence>
<dbReference type="InterPro" id="IPR043129">
    <property type="entry name" value="ATPase_NBD"/>
</dbReference>
<dbReference type="GO" id="GO:0005737">
    <property type="term" value="C:cytoplasm"/>
    <property type="evidence" value="ECO:0007669"/>
    <property type="project" value="UniProtKB-SubCell"/>
</dbReference>
<comment type="catalytic activity">
    <reaction evidence="6">
        <text>butanoate + ATP = butanoyl phosphate + ADP</text>
        <dbReference type="Rhea" id="RHEA:13585"/>
        <dbReference type="ChEBI" id="CHEBI:17968"/>
        <dbReference type="ChEBI" id="CHEBI:30616"/>
        <dbReference type="ChEBI" id="CHEBI:58079"/>
        <dbReference type="ChEBI" id="CHEBI:456216"/>
        <dbReference type="EC" id="2.7.2.7"/>
    </reaction>
</comment>
<dbReference type="PIRSF" id="PIRSF036458">
    <property type="entry name" value="Butyrate_kin"/>
    <property type="match status" value="1"/>
</dbReference>
<gene>
    <name evidence="6 8" type="primary">buk</name>
    <name evidence="8" type="ORF">DRP53_01390</name>
</gene>
<dbReference type="GO" id="GO:0005524">
    <property type="term" value="F:ATP binding"/>
    <property type="evidence" value="ECO:0007669"/>
    <property type="project" value="UniProtKB-KW"/>
</dbReference>
<keyword evidence="4 6" id="KW-0418">Kinase</keyword>
<evidence type="ECO:0000256" key="5">
    <source>
        <dbReference type="ARBA" id="ARBA00022840"/>
    </source>
</evidence>
<sequence length="356" mass="39471">MRIFVINPGAGSTKIALFDDEERIWEEKIVHPPKELARFERTIDQLEMRRSLVVTKMKEMGIVIEELNAIVARGGPFRPLESGTYLIDRTLVEDILNGRVQADHASNLGALIAYELTKGTDIPAFFVDPVSIDEFEEVARISGLPEIPRVSLAHALNIKMVVRKAAKYLKKDYRRLTFIVAHLGTGISIGIHKNGRLIDVNNANDGGPMSPQRTGTLPVTGLVKLCYSGRYNLREMLNRITKSGGLMAHLGTDSISEIEARIDSGDEKAKLVYEAMIYQIAKEIGAMSTGTKGLVDAIIITGGMAFSERLVARIREYVSFIAPILVYPGENEMEALALGALRVLRNEEKPKNYISY</sequence>
<dbReference type="AlphaFoldDB" id="A0A660SL06"/>
<comment type="similarity">
    <text evidence="6 7">Belongs to the acetokinase family.</text>
</comment>
<comment type="subcellular location">
    <subcellularLocation>
        <location evidence="6">Cytoplasm</location>
    </subcellularLocation>
</comment>
<dbReference type="PANTHER" id="PTHR21060:SF3">
    <property type="entry name" value="BUTYRATE KINASE 2-RELATED"/>
    <property type="match status" value="1"/>
</dbReference>
<dbReference type="GO" id="GO:0047761">
    <property type="term" value="F:butyrate kinase activity"/>
    <property type="evidence" value="ECO:0007669"/>
    <property type="project" value="UniProtKB-UniRule"/>
</dbReference>
<reference evidence="8 9" key="1">
    <citation type="submission" date="2018-06" db="EMBL/GenBank/DDBJ databases">
        <title>Extensive metabolic versatility and redundancy in microbially diverse, dynamic hydrothermal sediments.</title>
        <authorList>
            <person name="Dombrowski N."/>
            <person name="Teske A."/>
            <person name="Baker B.J."/>
        </authorList>
    </citation>
    <scope>NUCLEOTIDE SEQUENCE [LARGE SCALE GENOMIC DNA]</scope>
    <source>
        <strain evidence="8">B36_G15</strain>
    </source>
</reference>
<evidence type="ECO:0000256" key="6">
    <source>
        <dbReference type="HAMAP-Rule" id="MF_00542"/>
    </source>
</evidence>
<dbReference type="CDD" id="cd24011">
    <property type="entry name" value="ASKHA_NBD_BK"/>
    <property type="match status" value="1"/>
</dbReference>
<organism evidence="8 9">
    <name type="scientific">candidate division WOR-3 bacterium</name>
    <dbReference type="NCBI Taxonomy" id="2052148"/>
    <lineage>
        <taxon>Bacteria</taxon>
        <taxon>Bacteria division WOR-3</taxon>
    </lineage>
</organism>
<dbReference type="Pfam" id="PF00871">
    <property type="entry name" value="Acetate_kinase"/>
    <property type="match status" value="1"/>
</dbReference>
<dbReference type="NCBIfam" id="TIGR02707">
    <property type="entry name" value="butyr_kinase"/>
    <property type="match status" value="1"/>
</dbReference>
<dbReference type="PRINTS" id="PR00471">
    <property type="entry name" value="ACETATEKNASE"/>
</dbReference>
<dbReference type="GO" id="GO:0008776">
    <property type="term" value="F:acetate kinase activity"/>
    <property type="evidence" value="ECO:0007669"/>
    <property type="project" value="TreeGrafter"/>
</dbReference>
<protein>
    <recommendedName>
        <fullName evidence="6">Probable butyrate kinase</fullName>
        <shortName evidence="6">BK</shortName>
        <ecNumber evidence="6">2.7.2.7</ecNumber>
    </recommendedName>
    <alternativeName>
        <fullName evidence="6">Branched-chain carboxylic acid kinase</fullName>
    </alternativeName>
</protein>
<evidence type="ECO:0000313" key="9">
    <source>
        <dbReference type="Proteomes" id="UP000268469"/>
    </source>
</evidence>
<comment type="caution">
    <text evidence="8">The sequence shown here is derived from an EMBL/GenBank/DDBJ whole genome shotgun (WGS) entry which is preliminary data.</text>
</comment>
<evidence type="ECO:0000256" key="7">
    <source>
        <dbReference type="RuleBase" id="RU003835"/>
    </source>
</evidence>
<dbReference type="HAMAP" id="MF_00542">
    <property type="entry name" value="Butyrate_kinase"/>
    <property type="match status" value="1"/>
</dbReference>
<keyword evidence="5 6" id="KW-0067">ATP-binding</keyword>
<keyword evidence="2 6" id="KW-0808">Transferase</keyword>
<dbReference type="PANTHER" id="PTHR21060">
    <property type="entry name" value="ACETATE KINASE"/>
    <property type="match status" value="1"/>
</dbReference>
<dbReference type="SUPFAM" id="SSF53067">
    <property type="entry name" value="Actin-like ATPase domain"/>
    <property type="match status" value="2"/>
</dbReference>
<dbReference type="EMBL" id="QNBE01000008">
    <property type="protein sequence ID" value="RKX71459.1"/>
    <property type="molecule type" value="Genomic_DNA"/>
</dbReference>
<dbReference type="InterPro" id="IPR000890">
    <property type="entry name" value="Aliphatic_acid_kin_short-chain"/>
</dbReference>
<evidence type="ECO:0000256" key="3">
    <source>
        <dbReference type="ARBA" id="ARBA00022741"/>
    </source>
</evidence>
<keyword evidence="3 6" id="KW-0547">Nucleotide-binding</keyword>
<accession>A0A660SL06</accession>
<evidence type="ECO:0000313" key="8">
    <source>
        <dbReference type="EMBL" id="RKX71459.1"/>
    </source>
</evidence>